<dbReference type="GO" id="GO:0016787">
    <property type="term" value="F:hydrolase activity"/>
    <property type="evidence" value="ECO:0007669"/>
    <property type="project" value="UniProtKB-KW"/>
</dbReference>
<feature type="domain" description="Type I restriction modification DNA specificity" evidence="1">
    <location>
        <begin position="226"/>
        <end position="350"/>
    </location>
</feature>
<accession>A0A2X2YX27</accession>
<proteinExistence type="predicted"/>
<gene>
    <name evidence="2" type="primary">bcgIB</name>
    <name evidence="2" type="ORF">NCTC11820_01306</name>
</gene>
<evidence type="ECO:0000313" key="3">
    <source>
        <dbReference type="Proteomes" id="UP000250245"/>
    </source>
</evidence>
<sequence>MQSLSNKKWRAQQIKRLFNKFVPGKGKGLNHLKITRKGVNYIGATNRGNGVLCVVEDNNTTHKLIQPGNCIGFIKNGDGSAGYAMYKEELFISTSDVIYGYADWLNRDTGLFFVATQDKIQEKYGHGYKRNLQHLHGDRVMLPFEDSGEPDYKFMAQYASRLREDMLIRYKKYIIGQLSQLKYKELPALNEKRWNRFRAFGKHGLFKIASTSSSIDGIRIIDSNIKNIPYVTRTDANNGISRFVSDKNLLFGSDDANCITIGLDTQTAFWQSHLFVTGQNIQIITGSQLNLWSAQFLIPLFKNQMKAKFNWGGNGATLSRMKRIELMLPVNDTGTPDYVYMEQYVKNMMLRKYQQYLEFLDRRDD</sequence>
<name>A0A2X2YX27_9ACTO</name>
<protein>
    <submittedName>
        <fullName evidence="2">Restriction enzyme BgcI subunit beta</fullName>
        <ecNumber evidence="2">3.1.21.-</ecNumber>
    </submittedName>
</protein>
<dbReference type="EMBL" id="UASJ01000001">
    <property type="protein sequence ID" value="SQB65035.1"/>
    <property type="molecule type" value="Genomic_DNA"/>
</dbReference>
<keyword evidence="2" id="KW-0378">Hydrolase</keyword>
<dbReference type="RefSeq" id="WP_013189280.1">
    <property type="nucleotide sequence ID" value="NZ_CP068112.1"/>
</dbReference>
<dbReference type="GeneID" id="55565407"/>
<organism evidence="2 3">
    <name type="scientific">Mobiluncus curtisii</name>
    <dbReference type="NCBI Taxonomy" id="2051"/>
    <lineage>
        <taxon>Bacteria</taxon>
        <taxon>Bacillati</taxon>
        <taxon>Actinomycetota</taxon>
        <taxon>Actinomycetes</taxon>
        <taxon>Actinomycetales</taxon>
        <taxon>Actinomycetaceae</taxon>
        <taxon>Mobiluncus</taxon>
    </lineage>
</organism>
<evidence type="ECO:0000259" key="1">
    <source>
        <dbReference type="Pfam" id="PF01420"/>
    </source>
</evidence>
<reference evidence="2 3" key="1">
    <citation type="submission" date="2018-06" db="EMBL/GenBank/DDBJ databases">
        <authorList>
            <consortium name="Pathogen Informatics"/>
            <person name="Doyle S."/>
        </authorList>
    </citation>
    <scope>NUCLEOTIDE SEQUENCE [LARGE SCALE GENOMIC DNA]</scope>
    <source>
        <strain evidence="2 3">NCTC11820</strain>
    </source>
</reference>
<dbReference type="REBASE" id="404719">
    <property type="entry name" value="S.Mcu11820I"/>
</dbReference>
<dbReference type="Pfam" id="PF01420">
    <property type="entry name" value="Methylase_S"/>
    <property type="match status" value="1"/>
</dbReference>
<dbReference type="AlphaFoldDB" id="A0A2X2YX27"/>
<dbReference type="EC" id="3.1.21.-" evidence="2"/>
<evidence type="ECO:0000313" key="2">
    <source>
        <dbReference type="EMBL" id="SQB65035.1"/>
    </source>
</evidence>
<dbReference type="Proteomes" id="UP000250245">
    <property type="component" value="Unassembled WGS sequence"/>
</dbReference>
<dbReference type="GO" id="GO:0003677">
    <property type="term" value="F:DNA binding"/>
    <property type="evidence" value="ECO:0007669"/>
    <property type="project" value="InterPro"/>
</dbReference>
<dbReference type="InterPro" id="IPR000055">
    <property type="entry name" value="Restrct_endonuc_typeI_TRD"/>
</dbReference>